<dbReference type="Gene3D" id="3.40.50.1390">
    <property type="entry name" value="Resolvase, N-terminal catalytic domain"/>
    <property type="match status" value="1"/>
</dbReference>
<gene>
    <name evidence="2" type="ORF">COX24_03595</name>
</gene>
<dbReference type="GO" id="GO:0000150">
    <property type="term" value="F:DNA strand exchange activity"/>
    <property type="evidence" value="ECO:0007669"/>
    <property type="project" value="InterPro"/>
</dbReference>
<protein>
    <recommendedName>
        <fullName evidence="1">Resolvase/invertase-type recombinase catalytic domain-containing protein</fullName>
    </recommendedName>
</protein>
<name>A0A2G9ZGH7_9BACT</name>
<evidence type="ECO:0000313" key="2">
    <source>
        <dbReference type="EMBL" id="PIP31438.1"/>
    </source>
</evidence>
<dbReference type="SMART" id="SM00857">
    <property type="entry name" value="Resolvase"/>
    <property type="match status" value="1"/>
</dbReference>
<dbReference type="Pfam" id="PF00239">
    <property type="entry name" value="Resolvase"/>
    <property type="match status" value="1"/>
</dbReference>
<evidence type="ECO:0000259" key="1">
    <source>
        <dbReference type="SMART" id="SM00857"/>
    </source>
</evidence>
<organism evidence="2 3">
    <name type="scientific">bacterium (Candidatus Gribaldobacteria) CG23_combo_of_CG06-09_8_20_14_all_37_87_8</name>
    <dbReference type="NCBI Taxonomy" id="2014278"/>
    <lineage>
        <taxon>Bacteria</taxon>
        <taxon>Candidatus Gribaldobacteria</taxon>
    </lineage>
</organism>
<dbReference type="InterPro" id="IPR036162">
    <property type="entry name" value="Resolvase-like_N_sf"/>
</dbReference>
<dbReference type="InterPro" id="IPR006119">
    <property type="entry name" value="Resolv_N"/>
</dbReference>
<feature type="domain" description="Resolvase/invertase-type recombinase catalytic" evidence="1">
    <location>
        <begin position="100"/>
        <end position="233"/>
    </location>
</feature>
<accession>A0A2G9ZGH7</accession>
<dbReference type="EMBL" id="PCSB01000075">
    <property type="protein sequence ID" value="PIP31438.1"/>
    <property type="molecule type" value="Genomic_DNA"/>
</dbReference>
<dbReference type="GO" id="GO:0003677">
    <property type="term" value="F:DNA binding"/>
    <property type="evidence" value="ECO:0007669"/>
    <property type="project" value="InterPro"/>
</dbReference>
<evidence type="ECO:0000313" key="3">
    <source>
        <dbReference type="Proteomes" id="UP000230447"/>
    </source>
</evidence>
<dbReference type="SUPFAM" id="SSF53041">
    <property type="entry name" value="Resolvase-like"/>
    <property type="match status" value="1"/>
</dbReference>
<dbReference type="AlphaFoldDB" id="A0A2G9ZGH7"/>
<reference evidence="2 3" key="1">
    <citation type="submission" date="2017-09" db="EMBL/GenBank/DDBJ databases">
        <title>Depth-based differentiation of microbial function through sediment-hosted aquifers and enrichment of novel symbionts in the deep terrestrial subsurface.</title>
        <authorList>
            <person name="Probst A.J."/>
            <person name="Ladd B."/>
            <person name="Jarett J.K."/>
            <person name="Geller-Mcgrath D.E."/>
            <person name="Sieber C.M."/>
            <person name="Emerson J.B."/>
            <person name="Anantharaman K."/>
            <person name="Thomas B.C."/>
            <person name="Malmstrom R."/>
            <person name="Stieglmeier M."/>
            <person name="Klingl A."/>
            <person name="Woyke T."/>
            <person name="Ryan C.M."/>
            <person name="Banfield J.F."/>
        </authorList>
    </citation>
    <scope>NUCLEOTIDE SEQUENCE [LARGE SCALE GENOMIC DNA]</scope>
    <source>
        <strain evidence="2">CG23_combo_of_CG06-09_8_20_14_all_37_87_8</strain>
    </source>
</reference>
<sequence length="233" mass="27387">MLDWDVKKLNELLEDKDEHIIVAIRRLYIQEFAEANYGRELTEAELEELTWMVWEESWKLDEWLDEAIRQIVPEEEIATYKEHMSKEFQKNTRTTIPKKAIIYCRTACKEQKNKNLALSGQEEVCLSSIKKSDHLEVIGVIVDDGVGSDEQKDRLVKLFGMLKKKGAEVLIVCDTTRISRGYNEYKSFKKSLEIAGIELVVVTPDLYEIGDRAMKDYKKYREKVRRLKKSRFK</sequence>
<proteinExistence type="predicted"/>
<dbReference type="Proteomes" id="UP000230447">
    <property type="component" value="Unassembled WGS sequence"/>
</dbReference>
<comment type="caution">
    <text evidence="2">The sequence shown here is derived from an EMBL/GenBank/DDBJ whole genome shotgun (WGS) entry which is preliminary data.</text>
</comment>